<dbReference type="GO" id="GO:0005524">
    <property type="term" value="F:ATP binding"/>
    <property type="evidence" value="ECO:0007669"/>
    <property type="project" value="UniProtKB-KW"/>
</dbReference>
<keyword evidence="1" id="KW-0677">Repeat</keyword>
<evidence type="ECO:0000313" key="5">
    <source>
        <dbReference type="EMBL" id="RVU71483.1"/>
    </source>
</evidence>
<comment type="caution">
    <text evidence="5">The sequence shown here is derived from an EMBL/GenBank/DDBJ whole genome shotgun (WGS) entry which is preliminary data.</text>
</comment>
<dbReference type="Gene3D" id="3.40.50.300">
    <property type="entry name" value="P-loop containing nucleotide triphosphate hydrolases"/>
    <property type="match status" value="3"/>
</dbReference>
<evidence type="ECO:0000256" key="1">
    <source>
        <dbReference type="ARBA" id="ARBA00022737"/>
    </source>
</evidence>
<evidence type="ECO:0000256" key="2">
    <source>
        <dbReference type="ARBA" id="ARBA00022741"/>
    </source>
</evidence>
<keyword evidence="6" id="KW-1185">Reference proteome</keyword>
<dbReference type="PANTHER" id="PTHR19211">
    <property type="entry name" value="ATP-BINDING TRANSPORT PROTEIN-RELATED"/>
    <property type="match status" value="1"/>
</dbReference>
<dbReference type="InterPro" id="IPR050611">
    <property type="entry name" value="ABCF"/>
</dbReference>
<name>A0A437SX31_9LACO</name>
<dbReference type="PANTHER" id="PTHR19211:SF14">
    <property type="entry name" value="ATP-BINDING CASSETTE SUB-FAMILY F MEMBER 1"/>
    <property type="match status" value="1"/>
</dbReference>
<dbReference type="InterPro" id="IPR003439">
    <property type="entry name" value="ABC_transporter-like_ATP-bd"/>
</dbReference>
<proteinExistence type="predicted"/>
<dbReference type="GO" id="GO:0016887">
    <property type="term" value="F:ATP hydrolysis activity"/>
    <property type="evidence" value="ECO:0007669"/>
    <property type="project" value="InterPro"/>
</dbReference>
<sequence length="464" mass="53136">MSNTKFKQTTILNVQHVSFAYPKRDLFTDLTFSINQNERVAIIGPNGIGKSTLFNLICGQIKPDSGQIRCYGDINYVPQIDYEGEFDAKSAGEKRLELIENTIWLPGSILLLDEPTVYLDAENSRNLVYLLQHYDGAIIIASHDLSFVNQVCQRTLILRPHQLINFPGNYDNFVQQQKIEAQEVANFNEKRAIAQKQITARITSLRDKSVRFAQYRPTRDDPGRLVTKSKDSVQKSLNARVKRAERELKKLPKQASFYQHQIYLPKIHATNEKLRSYQIRIPQLLSPQKEELLKETSLTVKTGELIGILGENGVGKTTLLKYLEQYFTEQTWGQKAIYLGFNDTVAKSKQTVEQFFKETDLAKADVKRLLVQLDLFADLDTPLTVLSGGELAKITLMKSLYLSEKKILLLDEPTNYLDPESVTAIAKLLKQAQFTCLVVSHDQKFLEMFCQKQYQFKDKKLIQK</sequence>
<dbReference type="PROSITE" id="PS50893">
    <property type="entry name" value="ABC_TRANSPORTER_2"/>
    <property type="match status" value="1"/>
</dbReference>
<organism evidence="5 6">
    <name type="scientific">Lactobacillus xujianguonis</name>
    <dbReference type="NCBI Taxonomy" id="2495899"/>
    <lineage>
        <taxon>Bacteria</taxon>
        <taxon>Bacillati</taxon>
        <taxon>Bacillota</taxon>
        <taxon>Bacilli</taxon>
        <taxon>Lactobacillales</taxon>
        <taxon>Lactobacillaceae</taxon>
        <taxon>Lactobacillus</taxon>
    </lineage>
</organism>
<dbReference type="InterPro" id="IPR027417">
    <property type="entry name" value="P-loop_NTPase"/>
</dbReference>
<dbReference type="AlphaFoldDB" id="A0A437SX31"/>
<evidence type="ECO:0000313" key="6">
    <source>
        <dbReference type="Proteomes" id="UP000288291"/>
    </source>
</evidence>
<dbReference type="SUPFAM" id="SSF52540">
    <property type="entry name" value="P-loop containing nucleoside triphosphate hydrolases"/>
    <property type="match status" value="2"/>
</dbReference>
<evidence type="ECO:0000259" key="4">
    <source>
        <dbReference type="PROSITE" id="PS50893"/>
    </source>
</evidence>
<gene>
    <name evidence="5" type="ORF">EJK17_01925</name>
</gene>
<dbReference type="Proteomes" id="UP000288291">
    <property type="component" value="Unassembled WGS sequence"/>
</dbReference>
<protein>
    <submittedName>
        <fullName evidence="5">ABC-F family ATP-binding cassette domain-containing protein</fullName>
    </submittedName>
</protein>
<feature type="domain" description="ABC transporter" evidence="4">
    <location>
        <begin position="12"/>
        <end position="270"/>
    </location>
</feature>
<dbReference type="Pfam" id="PF00005">
    <property type="entry name" value="ABC_tran"/>
    <property type="match status" value="2"/>
</dbReference>
<keyword evidence="3 5" id="KW-0067">ATP-binding</keyword>
<accession>A0A437SX31</accession>
<dbReference type="CDD" id="cd03221">
    <property type="entry name" value="ABCF_EF-3"/>
    <property type="match status" value="1"/>
</dbReference>
<dbReference type="EMBL" id="RXIA01000004">
    <property type="protein sequence ID" value="RVU71483.1"/>
    <property type="molecule type" value="Genomic_DNA"/>
</dbReference>
<dbReference type="RefSeq" id="WP_103660591.1">
    <property type="nucleotide sequence ID" value="NZ_ML136873.1"/>
</dbReference>
<dbReference type="SMART" id="SM00382">
    <property type="entry name" value="AAA"/>
    <property type="match status" value="2"/>
</dbReference>
<reference evidence="5 6" key="1">
    <citation type="submission" date="2018-12" db="EMBL/GenBank/DDBJ databases">
        <authorList>
            <person name="Meng J."/>
        </authorList>
    </citation>
    <scope>NUCLEOTIDE SEQUENCE [LARGE SCALE GENOMIC DNA]</scope>
    <source>
        <strain evidence="5 6">HT111-2</strain>
    </source>
</reference>
<dbReference type="InterPro" id="IPR003593">
    <property type="entry name" value="AAA+_ATPase"/>
</dbReference>
<evidence type="ECO:0000256" key="3">
    <source>
        <dbReference type="ARBA" id="ARBA00022840"/>
    </source>
</evidence>
<keyword evidence="2" id="KW-0547">Nucleotide-binding</keyword>